<dbReference type="OrthoDB" id="9805856at2"/>
<dbReference type="GO" id="GO:0003677">
    <property type="term" value="F:DNA binding"/>
    <property type="evidence" value="ECO:0007669"/>
    <property type="project" value="UniProtKB-KW"/>
</dbReference>
<feature type="domain" description="HTH cro/C1-type" evidence="3">
    <location>
        <begin position="7"/>
        <end position="61"/>
    </location>
</feature>
<name>E6LF40_ENTI1</name>
<dbReference type="eggNOG" id="COG1476">
    <property type="taxonomic scope" value="Bacteria"/>
</dbReference>
<feature type="transmembrane region" description="Helical" evidence="2">
    <location>
        <begin position="154"/>
        <end position="175"/>
    </location>
</feature>
<evidence type="ECO:0000313" key="5">
    <source>
        <dbReference type="Proteomes" id="UP000010296"/>
    </source>
</evidence>
<dbReference type="Pfam" id="PF01381">
    <property type="entry name" value="HTH_3"/>
    <property type="match status" value="1"/>
</dbReference>
<evidence type="ECO:0000256" key="2">
    <source>
        <dbReference type="SAM" id="Phobius"/>
    </source>
</evidence>
<dbReference type="PANTHER" id="PTHR46558:SF4">
    <property type="entry name" value="DNA-BIDING PHAGE PROTEIN"/>
    <property type="match status" value="1"/>
</dbReference>
<keyword evidence="1 4" id="KW-0238">DNA-binding</keyword>
<feature type="transmembrane region" description="Helical" evidence="2">
    <location>
        <begin position="181"/>
        <end position="200"/>
    </location>
</feature>
<keyword evidence="2" id="KW-0472">Membrane</keyword>
<dbReference type="Gene3D" id="1.10.260.40">
    <property type="entry name" value="lambda repressor-like DNA-binding domains"/>
    <property type="match status" value="1"/>
</dbReference>
<dbReference type="CDD" id="cd00093">
    <property type="entry name" value="HTH_XRE"/>
    <property type="match status" value="1"/>
</dbReference>
<organism evidence="4 5">
    <name type="scientific">Enterococcus italicus (strain DSM 15952 / CCUG 50447 / LMG 22039 / TP 1.5)</name>
    <dbReference type="NCBI Taxonomy" id="888064"/>
    <lineage>
        <taxon>Bacteria</taxon>
        <taxon>Bacillati</taxon>
        <taxon>Bacillota</taxon>
        <taxon>Bacilli</taxon>
        <taxon>Lactobacillales</taxon>
        <taxon>Enterococcaceae</taxon>
        <taxon>Enterococcus</taxon>
    </lineage>
</organism>
<proteinExistence type="predicted"/>
<keyword evidence="2" id="KW-1133">Transmembrane helix</keyword>
<sequence>MKIGEQLKRARSQIGKTQEEVANALHVSRQTISSWENKRSYPDISSLLNLSDYYNLSLDRLLKEDTGMIEEIKRNEQLSKTKTMWRLSYLINIMFLLLFFLGAIFKRQWFQLGFGAQIVVVITLLLNVGILSILTHERNGLTKIAPKWHMSPQLLRWVLVVEWVVLLVVGALTMAHILNSYTPLGFICGVLCASIFYTVLKKGLFTKGK</sequence>
<dbReference type="PANTHER" id="PTHR46558">
    <property type="entry name" value="TRACRIPTIONAL REGULATORY PROTEIN-RELATED-RELATED"/>
    <property type="match status" value="1"/>
</dbReference>
<comment type="caution">
    <text evidence="4">The sequence shown here is derived from an EMBL/GenBank/DDBJ whole genome shotgun (WGS) entry which is preliminary data.</text>
</comment>
<gene>
    <name evidence="4" type="ORF">HMPREF9088_0954</name>
</gene>
<accession>E6LF40</accession>
<dbReference type="EMBL" id="AEPV01000035">
    <property type="protein sequence ID" value="EFU74213.1"/>
    <property type="molecule type" value="Genomic_DNA"/>
</dbReference>
<feature type="transmembrane region" description="Helical" evidence="2">
    <location>
        <begin position="87"/>
        <end position="105"/>
    </location>
</feature>
<evidence type="ECO:0000313" key="4">
    <source>
        <dbReference type="EMBL" id="EFU74213.1"/>
    </source>
</evidence>
<feature type="transmembrane region" description="Helical" evidence="2">
    <location>
        <begin position="111"/>
        <end position="134"/>
    </location>
</feature>
<protein>
    <submittedName>
        <fullName evidence="4">DNA-binding helix-turn-helix protein</fullName>
    </submittedName>
</protein>
<evidence type="ECO:0000259" key="3">
    <source>
        <dbReference type="PROSITE" id="PS50943"/>
    </source>
</evidence>
<dbReference type="PATRIC" id="fig|888064.11.peg.2230"/>
<reference evidence="4 5" key="1">
    <citation type="submission" date="2010-12" db="EMBL/GenBank/DDBJ databases">
        <authorList>
            <person name="Muzny D."/>
            <person name="Qin X."/>
            <person name="Deng J."/>
            <person name="Jiang H."/>
            <person name="Liu Y."/>
            <person name="Qu J."/>
            <person name="Song X.-Z."/>
            <person name="Zhang L."/>
            <person name="Thornton R."/>
            <person name="Coyle M."/>
            <person name="Francisco L."/>
            <person name="Jackson L."/>
            <person name="Javaid M."/>
            <person name="Korchina V."/>
            <person name="Kovar C."/>
            <person name="Mata R."/>
            <person name="Mathew T."/>
            <person name="Ngo R."/>
            <person name="Nguyen L."/>
            <person name="Nguyen N."/>
            <person name="Okwuonu G."/>
            <person name="Ongeri F."/>
            <person name="Pham C."/>
            <person name="Simmons D."/>
            <person name="Wilczek-Boney K."/>
            <person name="Hale W."/>
            <person name="Jakkamsetti A."/>
            <person name="Pham P."/>
            <person name="Ruth R."/>
            <person name="San Lucas F."/>
            <person name="Warren J."/>
            <person name="Zhang J."/>
            <person name="Zhao Z."/>
            <person name="Zhou C."/>
            <person name="Zhu D."/>
            <person name="Lee S."/>
            <person name="Bess C."/>
            <person name="Blankenburg K."/>
            <person name="Forbes L."/>
            <person name="Fu Q."/>
            <person name="Gubbala S."/>
            <person name="Hirani K."/>
            <person name="Jayaseelan J.C."/>
            <person name="Lara F."/>
            <person name="Munidasa M."/>
            <person name="Palculict T."/>
            <person name="Patil S."/>
            <person name="Pu L.-L."/>
            <person name="Saada N."/>
            <person name="Tang L."/>
            <person name="Weissenberger G."/>
            <person name="Zhu Y."/>
            <person name="Hemphill L."/>
            <person name="Shang Y."/>
            <person name="Youmans B."/>
            <person name="Ayvaz T."/>
            <person name="Ross M."/>
            <person name="Santibanez J."/>
            <person name="Aqrawi P."/>
            <person name="Gross S."/>
            <person name="Joshi V."/>
            <person name="Fowler G."/>
            <person name="Nazareth L."/>
            <person name="Reid J."/>
            <person name="Worley K."/>
            <person name="Petrosino J."/>
            <person name="Highlander S."/>
            <person name="Gibbs R."/>
        </authorList>
    </citation>
    <scope>NUCLEOTIDE SEQUENCE [LARGE SCALE GENOMIC DNA]</scope>
    <source>
        <strain evidence="5">DSM 15952 / CCUG 50447 / LMG 22039 / TP 1.5</strain>
    </source>
</reference>
<dbReference type="AlphaFoldDB" id="E6LF40"/>
<dbReference type="InterPro" id="IPR010982">
    <property type="entry name" value="Lambda_DNA-bd_dom_sf"/>
</dbReference>
<dbReference type="SUPFAM" id="SSF47413">
    <property type="entry name" value="lambda repressor-like DNA-binding domains"/>
    <property type="match status" value="1"/>
</dbReference>
<dbReference type="STRING" id="888064.HMPREF9088_0954"/>
<dbReference type="PROSITE" id="PS50943">
    <property type="entry name" value="HTH_CROC1"/>
    <property type="match status" value="1"/>
</dbReference>
<dbReference type="Proteomes" id="UP000010296">
    <property type="component" value="Unassembled WGS sequence"/>
</dbReference>
<dbReference type="SMART" id="SM00530">
    <property type="entry name" value="HTH_XRE"/>
    <property type="match status" value="1"/>
</dbReference>
<dbReference type="HOGENOM" id="CLU_066192_2_2_9"/>
<keyword evidence="2" id="KW-0812">Transmembrane</keyword>
<dbReference type="InterPro" id="IPR001387">
    <property type="entry name" value="Cro/C1-type_HTH"/>
</dbReference>
<keyword evidence="5" id="KW-1185">Reference proteome</keyword>
<evidence type="ECO:0000256" key="1">
    <source>
        <dbReference type="ARBA" id="ARBA00023125"/>
    </source>
</evidence>
<dbReference type="RefSeq" id="WP_007207973.1">
    <property type="nucleotide sequence ID" value="NZ_GL622241.1"/>
</dbReference>